<dbReference type="InterPro" id="IPR011009">
    <property type="entry name" value="Kinase-like_dom_sf"/>
</dbReference>
<dbReference type="OrthoDB" id="676979at2759"/>
<dbReference type="EMBL" id="JABEZY010000006">
    <property type="protein sequence ID" value="MBA0739345.1"/>
    <property type="molecule type" value="Genomic_DNA"/>
</dbReference>
<evidence type="ECO:0000256" key="2">
    <source>
        <dbReference type="ARBA" id="ARBA00022527"/>
    </source>
</evidence>
<dbReference type="SUPFAM" id="SSF56112">
    <property type="entry name" value="Protein kinase-like (PK-like)"/>
    <property type="match status" value="1"/>
</dbReference>
<gene>
    <name evidence="9" type="ORF">Gogos_012626</name>
</gene>
<evidence type="ECO:0000256" key="8">
    <source>
        <dbReference type="ARBA" id="ARBA00048679"/>
    </source>
</evidence>
<evidence type="ECO:0000256" key="4">
    <source>
        <dbReference type="ARBA" id="ARBA00022741"/>
    </source>
</evidence>
<evidence type="ECO:0000256" key="5">
    <source>
        <dbReference type="ARBA" id="ARBA00022777"/>
    </source>
</evidence>
<name>A0A7J9BTF2_GOSGO</name>
<evidence type="ECO:0000256" key="1">
    <source>
        <dbReference type="ARBA" id="ARBA00012513"/>
    </source>
</evidence>
<evidence type="ECO:0000256" key="3">
    <source>
        <dbReference type="ARBA" id="ARBA00022679"/>
    </source>
</evidence>
<evidence type="ECO:0000313" key="9">
    <source>
        <dbReference type="EMBL" id="MBA0739345.1"/>
    </source>
</evidence>
<dbReference type="Gene3D" id="1.10.510.10">
    <property type="entry name" value="Transferase(Phosphotransferase) domain 1"/>
    <property type="match status" value="1"/>
</dbReference>
<keyword evidence="5" id="KW-0418">Kinase</keyword>
<feature type="non-terminal residue" evidence="9">
    <location>
        <position position="85"/>
    </location>
</feature>
<reference evidence="9 10" key="1">
    <citation type="journal article" date="2019" name="Genome Biol. Evol.">
        <title>Insights into the evolution of the New World diploid cottons (Gossypium, subgenus Houzingenia) based on genome sequencing.</title>
        <authorList>
            <person name="Grover C.E."/>
            <person name="Arick M.A. 2nd"/>
            <person name="Thrash A."/>
            <person name="Conover J.L."/>
            <person name="Sanders W.S."/>
            <person name="Peterson D.G."/>
            <person name="Frelichowski J.E."/>
            <person name="Scheffler J.A."/>
            <person name="Scheffler B.E."/>
            <person name="Wendel J.F."/>
        </authorList>
    </citation>
    <scope>NUCLEOTIDE SEQUENCE [LARGE SCALE GENOMIC DNA]</scope>
    <source>
        <strain evidence="9">5</strain>
        <tissue evidence="9">Leaf</tissue>
    </source>
</reference>
<keyword evidence="10" id="KW-1185">Reference proteome</keyword>
<keyword evidence="4" id="KW-0547">Nucleotide-binding</keyword>
<evidence type="ECO:0000256" key="6">
    <source>
        <dbReference type="ARBA" id="ARBA00022840"/>
    </source>
</evidence>
<comment type="catalytic activity">
    <reaction evidence="8">
        <text>L-seryl-[protein] + ATP = O-phospho-L-seryl-[protein] + ADP + H(+)</text>
        <dbReference type="Rhea" id="RHEA:17989"/>
        <dbReference type="Rhea" id="RHEA-COMP:9863"/>
        <dbReference type="Rhea" id="RHEA-COMP:11604"/>
        <dbReference type="ChEBI" id="CHEBI:15378"/>
        <dbReference type="ChEBI" id="CHEBI:29999"/>
        <dbReference type="ChEBI" id="CHEBI:30616"/>
        <dbReference type="ChEBI" id="CHEBI:83421"/>
        <dbReference type="ChEBI" id="CHEBI:456216"/>
        <dbReference type="EC" id="2.7.11.1"/>
    </reaction>
</comment>
<evidence type="ECO:0000313" key="10">
    <source>
        <dbReference type="Proteomes" id="UP000593579"/>
    </source>
</evidence>
<keyword evidence="2" id="KW-0723">Serine/threonine-protein kinase</keyword>
<dbReference type="Proteomes" id="UP000593579">
    <property type="component" value="Unassembled WGS sequence"/>
</dbReference>
<keyword evidence="3" id="KW-0808">Transferase</keyword>
<accession>A0A7J9BTF2</accession>
<proteinExistence type="predicted"/>
<dbReference type="GO" id="GO:0004674">
    <property type="term" value="F:protein serine/threonine kinase activity"/>
    <property type="evidence" value="ECO:0007669"/>
    <property type="project" value="UniProtKB-KW"/>
</dbReference>
<dbReference type="InterPro" id="IPR051420">
    <property type="entry name" value="Ser_Thr_Kinases_DiverseReg"/>
</dbReference>
<evidence type="ECO:0000256" key="7">
    <source>
        <dbReference type="ARBA" id="ARBA00047899"/>
    </source>
</evidence>
<sequence>MLDLESSNRTIIVGTCGYVAPELAYTMVVSKKCDVYSFKVVALETQPFTTSDKPISCTKSCSHCYFGIRLPKSTTQVSTNDERSV</sequence>
<organism evidence="9 10">
    <name type="scientific">Gossypium gossypioides</name>
    <name type="common">Mexican cotton</name>
    <name type="synonym">Selera gossypioides</name>
    <dbReference type="NCBI Taxonomy" id="34282"/>
    <lineage>
        <taxon>Eukaryota</taxon>
        <taxon>Viridiplantae</taxon>
        <taxon>Streptophyta</taxon>
        <taxon>Embryophyta</taxon>
        <taxon>Tracheophyta</taxon>
        <taxon>Spermatophyta</taxon>
        <taxon>Magnoliopsida</taxon>
        <taxon>eudicotyledons</taxon>
        <taxon>Gunneridae</taxon>
        <taxon>Pentapetalae</taxon>
        <taxon>rosids</taxon>
        <taxon>malvids</taxon>
        <taxon>Malvales</taxon>
        <taxon>Malvaceae</taxon>
        <taxon>Malvoideae</taxon>
        <taxon>Gossypium</taxon>
    </lineage>
</organism>
<comment type="catalytic activity">
    <reaction evidence="7">
        <text>L-threonyl-[protein] + ATP = O-phospho-L-threonyl-[protein] + ADP + H(+)</text>
        <dbReference type="Rhea" id="RHEA:46608"/>
        <dbReference type="Rhea" id="RHEA-COMP:11060"/>
        <dbReference type="Rhea" id="RHEA-COMP:11605"/>
        <dbReference type="ChEBI" id="CHEBI:15378"/>
        <dbReference type="ChEBI" id="CHEBI:30013"/>
        <dbReference type="ChEBI" id="CHEBI:30616"/>
        <dbReference type="ChEBI" id="CHEBI:61977"/>
        <dbReference type="ChEBI" id="CHEBI:456216"/>
        <dbReference type="EC" id="2.7.11.1"/>
    </reaction>
</comment>
<dbReference type="PANTHER" id="PTHR48005">
    <property type="entry name" value="LEUCINE RICH REPEAT KINASE 2"/>
    <property type="match status" value="1"/>
</dbReference>
<dbReference type="PANTHER" id="PTHR48005:SF92">
    <property type="entry name" value="REPEAT RECEPTOR-LIKE PROTEIN KINASE FAMILY PROTEIN, PUTATIVE-RELATED"/>
    <property type="match status" value="1"/>
</dbReference>
<keyword evidence="6" id="KW-0067">ATP-binding</keyword>
<dbReference type="EC" id="2.7.11.1" evidence="1"/>
<comment type="caution">
    <text evidence="9">The sequence shown here is derived from an EMBL/GenBank/DDBJ whole genome shotgun (WGS) entry which is preliminary data.</text>
</comment>
<dbReference type="GO" id="GO:0005524">
    <property type="term" value="F:ATP binding"/>
    <property type="evidence" value="ECO:0007669"/>
    <property type="project" value="UniProtKB-KW"/>
</dbReference>
<protein>
    <recommendedName>
        <fullName evidence="1">non-specific serine/threonine protein kinase</fullName>
        <ecNumber evidence="1">2.7.11.1</ecNumber>
    </recommendedName>
</protein>
<dbReference type="AlphaFoldDB" id="A0A7J9BTF2"/>